<name>A0A290Z718_9PSEU</name>
<proteinExistence type="predicted"/>
<evidence type="ECO:0000259" key="3">
    <source>
        <dbReference type="PROSITE" id="PS51462"/>
    </source>
</evidence>
<dbReference type="KEGG" id="apre:CNX65_16980"/>
<dbReference type="InterPro" id="IPR015797">
    <property type="entry name" value="NUDIX_hydrolase-like_dom_sf"/>
</dbReference>
<dbReference type="GO" id="GO:0016787">
    <property type="term" value="F:hydrolase activity"/>
    <property type="evidence" value="ECO:0007669"/>
    <property type="project" value="UniProtKB-KW"/>
</dbReference>
<feature type="domain" description="Nudix hydrolase" evidence="3">
    <location>
        <begin position="70"/>
        <end position="207"/>
    </location>
</feature>
<dbReference type="Pfam" id="PF00293">
    <property type="entry name" value="NUDIX"/>
    <property type="match status" value="1"/>
</dbReference>
<protein>
    <recommendedName>
        <fullName evidence="3">Nudix hydrolase domain-containing protein</fullName>
    </recommendedName>
</protein>
<feature type="region of interest" description="Disordered" evidence="2">
    <location>
        <begin position="1"/>
        <end position="65"/>
    </location>
</feature>
<evidence type="ECO:0000256" key="1">
    <source>
        <dbReference type="ARBA" id="ARBA00022801"/>
    </source>
</evidence>
<keyword evidence="5" id="KW-1185">Reference proteome</keyword>
<evidence type="ECO:0000313" key="4">
    <source>
        <dbReference type="EMBL" id="ATE54763.1"/>
    </source>
</evidence>
<dbReference type="CDD" id="cd04663">
    <property type="entry name" value="NUDIX_Hydrolase"/>
    <property type="match status" value="1"/>
</dbReference>
<dbReference type="EMBL" id="CP023445">
    <property type="protein sequence ID" value="ATE54763.1"/>
    <property type="molecule type" value="Genomic_DNA"/>
</dbReference>
<reference evidence="4" key="1">
    <citation type="submission" date="2017-09" db="EMBL/GenBank/DDBJ databases">
        <title>Complete Genome Sequence of ansamitocin-producing Bacterium Actinosynnema pretiosum X47.</title>
        <authorList>
            <person name="Cao G."/>
            <person name="Zong G."/>
            <person name="Zhong C."/>
            <person name="Fu J."/>
        </authorList>
    </citation>
    <scope>NUCLEOTIDE SEQUENCE [LARGE SCALE GENOMIC DNA]</scope>
    <source>
        <strain evidence="4">X47</strain>
    </source>
</reference>
<dbReference type="InterPro" id="IPR020084">
    <property type="entry name" value="NUDIX_hydrolase_CS"/>
</dbReference>
<evidence type="ECO:0000313" key="5">
    <source>
        <dbReference type="Proteomes" id="UP000218505"/>
    </source>
</evidence>
<dbReference type="AlphaFoldDB" id="A0A290Z718"/>
<dbReference type="InterPro" id="IPR000086">
    <property type="entry name" value="NUDIX_hydrolase_dom"/>
</dbReference>
<feature type="compositionally biased region" description="Basic and acidic residues" evidence="2">
    <location>
        <begin position="43"/>
        <end position="65"/>
    </location>
</feature>
<organism evidence="4 5">
    <name type="scientific">Actinosynnema pretiosum</name>
    <dbReference type="NCBI Taxonomy" id="42197"/>
    <lineage>
        <taxon>Bacteria</taxon>
        <taxon>Bacillati</taxon>
        <taxon>Actinomycetota</taxon>
        <taxon>Actinomycetes</taxon>
        <taxon>Pseudonocardiales</taxon>
        <taxon>Pseudonocardiaceae</taxon>
        <taxon>Actinosynnema</taxon>
    </lineage>
</organism>
<accession>A0A290Z718</accession>
<keyword evidence="1" id="KW-0378">Hydrolase</keyword>
<dbReference type="PROSITE" id="PS00893">
    <property type="entry name" value="NUDIX_BOX"/>
    <property type="match status" value="1"/>
</dbReference>
<evidence type="ECO:0000256" key="2">
    <source>
        <dbReference type="SAM" id="MobiDB-lite"/>
    </source>
</evidence>
<gene>
    <name evidence="4" type="ORF">CNX65_16980</name>
</gene>
<dbReference type="PROSITE" id="PS51462">
    <property type="entry name" value="NUDIX"/>
    <property type="match status" value="1"/>
</dbReference>
<sequence>MRSPAPTARSNSPAITSGVRPTCRVQSQSLPTTGGGAPGHRCLRAERSRRCSRRPPYDRPNRPEDVTVKPTVRKVVAFVVHEGKLAVFRQDDEAAGLQVPAGTLRPGEDPEHGALREATEETGLPNLRVIAYLGRYRYDITPFREEIQDRSVFLLTVDGNPPDRWDSAETHDGLLPPTPLHFHWVPLGDPELEQLVVGQGTLLDRIT</sequence>
<dbReference type="Proteomes" id="UP000218505">
    <property type="component" value="Chromosome"/>
</dbReference>
<dbReference type="SUPFAM" id="SSF55811">
    <property type="entry name" value="Nudix"/>
    <property type="match status" value="1"/>
</dbReference>
<dbReference type="Gene3D" id="3.90.79.10">
    <property type="entry name" value="Nucleoside Triphosphate Pyrophosphohydrolase"/>
    <property type="match status" value="1"/>
</dbReference>